<organism evidence="5 6">
    <name type="scientific">Pseudomonas amygdali pv. lachrymans str. M301315</name>
    <dbReference type="NCBI Taxonomy" id="629260"/>
    <lineage>
        <taxon>Bacteria</taxon>
        <taxon>Pseudomonadati</taxon>
        <taxon>Pseudomonadota</taxon>
        <taxon>Gammaproteobacteria</taxon>
        <taxon>Pseudomonadales</taxon>
        <taxon>Pseudomonadaceae</taxon>
        <taxon>Pseudomonas</taxon>
        <taxon>Pseudomonas amygdali</taxon>
    </lineage>
</organism>
<dbReference type="EC" id="3.1.1.29" evidence="1"/>
<evidence type="ECO:0000313" key="5">
    <source>
        <dbReference type="EMBL" id="AXH60055.1"/>
    </source>
</evidence>
<dbReference type="Proteomes" id="UP000006426">
    <property type="component" value="Plasmid pmppla107"/>
</dbReference>
<geneLocation type="plasmid" evidence="6">
    <name>pmppla107</name>
</geneLocation>
<evidence type="ECO:0000313" key="6">
    <source>
        <dbReference type="Proteomes" id="UP000006426"/>
    </source>
</evidence>
<dbReference type="GO" id="GO:0004045">
    <property type="term" value="F:peptidyl-tRNA hydrolase activity"/>
    <property type="evidence" value="ECO:0007669"/>
    <property type="project" value="UniProtKB-EC"/>
</dbReference>
<dbReference type="Pfam" id="PF01981">
    <property type="entry name" value="PTH2"/>
    <property type="match status" value="1"/>
</dbReference>
<keyword evidence="2 5" id="KW-0378">Hydrolase</keyword>
<dbReference type="SUPFAM" id="SSF102462">
    <property type="entry name" value="Peptidyl-tRNA hydrolase II"/>
    <property type="match status" value="1"/>
</dbReference>
<dbReference type="GeneID" id="39474654"/>
<dbReference type="EMBL" id="CP031226">
    <property type="protein sequence ID" value="AXH60055.1"/>
    <property type="molecule type" value="Genomic_DNA"/>
</dbReference>
<dbReference type="PANTHER" id="PTHR12649:SF11">
    <property type="entry name" value="PEPTIDYL-TRNA HYDROLASE 2, MITOCHONDRIAL"/>
    <property type="match status" value="1"/>
</dbReference>
<dbReference type="Gene3D" id="3.40.1490.10">
    <property type="entry name" value="Bit1"/>
    <property type="match status" value="1"/>
</dbReference>
<evidence type="ECO:0000256" key="2">
    <source>
        <dbReference type="ARBA" id="ARBA00022801"/>
    </source>
</evidence>
<dbReference type="InterPro" id="IPR002833">
    <property type="entry name" value="PTH2"/>
</dbReference>
<dbReference type="PANTHER" id="PTHR12649">
    <property type="entry name" value="PEPTIDYL-TRNA HYDROLASE 2"/>
    <property type="match status" value="1"/>
</dbReference>
<name>A0AAD0PWJ2_PSEAV</name>
<dbReference type="GO" id="GO:0005829">
    <property type="term" value="C:cytosol"/>
    <property type="evidence" value="ECO:0007669"/>
    <property type="project" value="TreeGrafter"/>
</dbReference>
<accession>A0AAD0PWJ2</accession>
<dbReference type="RefSeq" id="WP_005742870.1">
    <property type="nucleotide sequence ID" value="NZ_CP031226.1"/>
</dbReference>
<gene>
    <name evidence="5" type="ORF">PLA107_033050</name>
</gene>
<evidence type="ECO:0000256" key="1">
    <source>
        <dbReference type="ARBA" id="ARBA00013260"/>
    </source>
</evidence>
<reference evidence="5 6" key="1">
    <citation type="journal article" date="2011" name="PLoS Pathog.">
        <title>Dynamic evolution of pathogenicity revealed by sequencing and comparative genomics of 19 Pseudomonas syringae isolates.</title>
        <authorList>
            <person name="Baltrus D.A."/>
            <person name="Nishimura M.T."/>
            <person name="Romanchuk A."/>
            <person name="Chang J.H."/>
            <person name="Mukhtar M.S."/>
            <person name="Cherkis K."/>
            <person name="Roach J."/>
            <person name="Grant S.R."/>
            <person name="Jones C.D."/>
            <person name="Dangl J.L."/>
        </authorList>
    </citation>
    <scope>NUCLEOTIDE SEQUENCE [LARGE SCALE GENOMIC DNA]</scope>
    <source>
        <strain evidence="5 6">M301315</strain>
    </source>
</reference>
<comment type="similarity">
    <text evidence="3">Belongs to the PTH2 family.</text>
</comment>
<dbReference type="InterPro" id="IPR023476">
    <property type="entry name" value="Pep_tRNA_hydro_II_dom_sf"/>
</dbReference>
<sequence>MALADDMPVADVDHLYQYAIIPSSLEMPAGKLSAQTGHAYGDSLHVAERMDPERVARYRNAAHGGSKVTLKAKNQQQLISAFNKARQMGIPCALVVDRHHILPPHFDGSPIITALGIGPCTKAECREVTKKFQCL</sequence>
<protein>
    <recommendedName>
        <fullName evidence="1">peptidyl-tRNA hydrolase</fullName>
        <ecNumber evidence="1">3.1.1.29</ecNumber>
    </recommendedName>
</protein>
<evidence type="ECO:0000256" key="3">
    <source>
        <dbReference type="ARBA" id="ARBA00038050"/>
    </source>
</evidence>
<evidence type="ECO:0000256" key="4">
    <source>
        <dbReference type="ARBA" id="ARBA00048707"/>
    </source>
</evidence>
<proteinExistence type="inferred from homology"/>
<comment type="catalytic activity">
    <reaction evidence="4">
        <text>an N-acyl-L-alpha-aminoacyl-tRNA + H2O = an N-acyl-L-amino acid + a tRNA + H(+)</text>
        <dbReference type="Rhea" id="RHEA:54448"/>
        <dbReference type="Rhea" id="RHEA-COMP:10123"/>
        <dbReference type="Rhea" id="RHEA-COMP:13883"/>
        <dbReference type="ChEBI" id="CHEBI:15377"/>
        <dbReference type="ChEBI" id="CHEBI:15378"/>
        <dbReference type="ChEBI" id="CHEBI:59874"/>
        <dbReference type="ChEBI" id="CHEBI:78442"/>
        <dbReference type="ChEBI" id="CHEBI:138191"/>
        <dbReference type="EC" id="3.1.1.29"/>
    </reaction>
</comment>
<dbReference type="AlphaFoldDB" id="A0AAD0PWJ2"/>
<keyword evidence="5" id="KW-0614">Plasmid</keyword>